<organism evidence="5 6">
    <name type="scientific">Glossina morsitans morsitans</name>
    <name type="common">Savannah tsetse fly</name>
    <dbReference type="NCBI Taxonomy" id="37546"/>
    <lineage>
        <taxon>Eukaryota</taxon>
        <taxon>Metazoa</taxon>
        <taxon>Ecdysozoa</taxon>
        <taxon>Arthropoda</taxon>
        <taxon>Hexapoda</taxon>
        <taxon>Insecta</taxon>
        <taxon>Pterygota</taxon>
        <taxon>Neoptera</taxon>
        <taxon>Endopterygota</taxon>
        <taxon>Diptera</taxon>
        <taxon>Brachycera</taxon>
        <taxon>Muscomorpha</taxon>
        <taxon>Hippoboscoidea</taxon>
        <taxon>Glossinidae</taxon>
        <taxon>Glossina</taxon>
    </lineage>
</organism>
<keyword evidence="3" id="KW-0812">Transmembrane</keyword>
<comment type="similarity">
    <text evidence="2">Belongs to the peptidase M13 family.</text>
</comment>
<dbReference type="VEuPathDB" id="VectorBase:GMOY011500"/>
<dbReference type="InterPro" id="IPR024079">
    <property type="entry name" value="MetalloPept_cat_dom_sf"/>
</dbReference>
<evidence type="ECO:0000256" key="3">
    <source>
        <dbReference type="SAM" id="Phobius"/>
    </source>
</evidence>
<dbReference type="PANTHER" id="PTHR11733">
    <property type="entry name" value="ZINC METALLOPROTEASE FAMILY M13 NEPRILYSIN-RELATED"/>
    <property type="match status" value="1"/>
</dbReference>
<protein>
    <recommendedName>
        <fullName evidence="4">Peptidase M13 N-terminal domain-containing protein</fullName>
    </recommendedName>
</protein>
<reference evidence="5" key="1">
    <citation type="submission" date="2020-05" db="UniProtKB">
        <authorList>
            <consortium name="EnsemblMetazoa"/>
        </authorList>
    </citation>
    <scope>IDENTIFICATION</scope>
    <source>
        <strain evidence="5">Yale</strain>
    </source>
</reference>
<keyword evidence="6" id="KW-1185">Reference proteome</keyword>
<dbReference type="PANTHER" id="PTHR11733:SF209">
    <property type="entry name" value="FI20018P1"/>
    <property type="match status" value="1"/>
</dbReference>
<dbReference type="EnsemblMetazoa" id="GMOY011500-RA">
    <property type="protein sequence ID" value="GMOY011500-PA"/>
    <property type="gene ID" value="GMOY011500"/>
</dbReference>
<evidence type="ECO:0000256" key="2">
    <source>
        <dbReference type="ARBA" id="ARBA00007357"/>
    </source>
</evidence>
<evidence type="ECO:0000256" key="1">
    <source>
        <dbReference type="ARBA" id="ARBA00004401"/>
    </source>
</evidence>
<dbReference type="Gene3D" id="3.40.390.10">
    <property type="entry name" value="Collagenase (Catalytic Domain)"/>
    <property type="match status" value="2"/>
</dbReference>
<comment type="subcellular location">
    <subcellularLocation>
        <location evidence="1">Cell membrane</location>
        <topology evidence="1">Single-pass type II membrane protein</topology>
    </subcellularLocation>
</comment>
<dbReference type="Proteomes" id="UP000092444">
    <property type="component" value="Unassembled WGS sequence"/>
</dbReference>
<dbReference type="GO" id="GO:0006508">
    <property type="term" value="P:proteolysis"/>
    <property type="evidence" value="ECO:0007669"/>
    <property type="project" value="InterPro"/>
</dbReference>
<dbReference type="EMBL" id="CCAG010012069">
    <property type="status" value="NOT_ANNOTATED_CDS"/>
    <property type="molecule type" value="Genomic_DNA"/>
</dbReference>
<name>A0A1B0GDX6_GLOMM</name>
<dbReference type="InterPro" id="IPR000718">
    <property type="entry name" value="Peptidase_M13"/>
</dbReference>
<dbReference type="PhylomeDB" id="A0A1B0GDX6"/>
<dbReference type="GO" id="GO:0004222">
    <property type="term" value="F:metalloendopeptidase activity"/>
    <property type="evidence" value="ECO:0007669"/>
    <property type="project" value="InterPro"/>
</dbReference>
<dbReference type="InterPro" id="IPR008753">
    <property type="entry name" value="Peptidase_M13_N"/>
</dbReference>
<sequence>MYKCESRIILGLISLCKKSNQNQTLLLLCKRVNSYICLEENLILKFYWQTINIITMTADAVAGRGNMMISGVITTANPTGGSHSALLQKQMSFKTSVGANQLSKTDDIEVIESGNVDGTSTRYDKNATLGWVCCAPCIWLRTSATVHKIAITTATLLVTSLLVASPILFLISTAPSQLPRDCYADDEDCMPTTAPPPECMDPVCKIAASSIQAKINWNFDPCIDFKNFSCSSPSQSNGLASLRAIRSAQEAVDTQMQQLLQHNTTSGPFRKLGRLFGSCLRQTTNSSTIHLVLEQLGGYLPIGALGPSSIAPLLSKIYELGPTPLVDIYYDLSYGKNPHVLLIISGPSATAPILESKIRWMGPKAPPYRLKQSVPKLLNDLLDSFLPNGLTADQKASENEAISTFIKALNKIRVEYTRRGFWDSSVLYNTSSLQEMYPILNWTTLIPSDWSGPIVVRSSDYLKAIGELLSKYPTRVAHNSMLLLFALGILPQGHPNAVVCTRATMWALPDITSALFIAQHSSDDISDVIRRTDIIFKSLKAHLKRAPSLKGAALVKLSALKIQSEPWNGFSNITFMIKNLESLEITSEKKKKKKKKKKKRNRIVPDVIHTNFTSHDAWAYPIVAKIFYDTLSHSIVVPLSVILVPYFDGRLPPYLQYASVGVAIAKEILRSITKAFEDKAMRCVPKSVNIFSNYSRMDILIHSGGMQISYHSMLSLTGPIKGMARLPGLNLTPTQIFFLVSAQELCAESDYTGIDTDAPEFEHILGWLVAQGGSATEVFKCPSGSMINAQKTCNVL</sequence>
<dbReference type="Gene3D" id="1.10.1380.10">
    <property type="entry name" value="Neutral endopeptidase , domain2"/>
    <property type="match status" value="1"/>
</dbReference>
<dbReference type="PROSITE" id="PS51885">
    <property type="entry name" value="NEPRILYSIN"/>
    <property type="match status" value="1"/>
</dbReference>
<evidence type="ECO:0000313" key="6">
    <source>
        <dbReference type="Proteomes" id="UP000092444"/>
    </source>
</evidence>
<dbReference type="GO" id="GO:0005886">
    <property type="term" value="C:plasma membrane"/>
    <property type="evidence" value="ECO:0007669"/>
    <property type="project" value="UniProtKB-SubCell"/>
</dbReference>
<evidence type="ECO:0000313" key="5">
    <source>
        <dbReference type="EnsemblMetazoa" id="GMOY011500-PA"/>
    </source>
</evidence>
<dbReference type="Pfam" id="PF05649">
    <property type="entry name" value="Peptidase_M13_N"/>
    <property type="match status" value="1"/>
</dbReference>
<dbReference type="InterPro" id="IPR042089">
    <property type="entry name" value="Peptidase_M13_dom_2"/>
</dbReference>
<evidence type="ECO:0000259" key="4">
    <source>
        <dbReference type="Pfam" id="PF05649"/>
    </source>
</evidence>
<keyword evidence="3" id="KW-1133">Transmembrane helix</keyword>
<dbReference type="STRING" id="37546.A0A1B0GDX6"/>
<feature type="transmembrane region" description="Helical" evidence="3">
    <location>
        <begin position="149"/>
        <end position="171"/>
    </location>
</feature>
<accession>A0A1B0GDX6</accession>
<dbReference type="SUPFAM" id="SSF55486">
    <property type="entry name" value="Metalloproteases ('zincins'), catalytic domain"/>
    <property type="match status" value="1"/>
</dbReference>
<keyword evidence="3" id="KW-0472">Membrane</keyword>
<feature type="domain" description="Peptidase M13 N-terminal" evidence="4">
    <location>
        <begin position="221"/>
        <end position="488"/>
    </location>
</feature>
<proteinExistence type="inferred from homology"/>
<dbReference type="AlphaFoldDB" id="A0A1B0GDX6"/>